<dbReference type="Proteomes" id="UP000225617">
    <property type="component" value="Segment"/>
</dbReference>
<proteinExistence type="predicted"/>
<dbReference type="EMBL" id="KX845404">
    <property type="protein sequence ID" value="AOZ65455.1"/>
    <property type="molecule type" value="Genomic_DNA"/>
</dbReference>
<organism evidence="1 2">
    <name type="scientific">Klebsiella phage vB_Kpn_IME260</name>
    <dbReference type="NCBI Taxonomy" id="1912318"/>
    <lineage>
        <taxon>Viruses</taxon>
        <taxon>Duplodnaviria</taxon>
        <taxon>Heunggongvirae</taxon>
        <taxon>Uroviricota</taxon>
        <taxon>Caudoviricetes</taxon>
        <taxon>Demerecviridae</taxon>
        <taxon>Sugarlandvirus</taxon>
        <taxon>Sugarlandvirus IME260</taxon>
    </lineage>
</organism>
<dbReference type="GeneID" id="40073132"/>
<dbReference type="KEGG" id="vg:40073132"/>
<sequence>MLYSLMRESRVVIEYDGRAYGFDALSDYTAGTSYEEFKANRRTIHRRSNYAYSKITAQSPSSISLTLNFSSNALEGLFFELMGFIEIDGMYQMPLFSNNIEPKMFSVYIINKNTSLRFDNCFATTCDFSLDKSVPVLNVGIESGYFEEVGHPLNSYTLDQGEVLPFSLPQVSSNGRVLPGLMSAGMSFQQQCEWRGDRSLFDINKIYNNRRAIVNELNSSALISMYYAKSLHIDSTHNIKPDMGLPVQIRNKYIVVDFPSTKITKRLDLTDVYKIDYDVIPTEQSDPVRIKLIGE</sequence>
<name>A0A1I9SF28_9CAUD</name>
<protein>
    <submittedName>
        <fullName evidence="1">Tail fibers protein</fullName>
    </submittedName>
</protein>
<dbReference type="OrthoDB" id="4730at10239"/>
<keyword evidence="2" id="KW-1185">Reference proteome</keyword>
<dbReference type="InterPro" id="IPR056389">
    <property type="entry name" value="Baseplate_tube_p140"/>
</dbReference>
<dbReference type="RefSeq" id="YP_009597501.1">
    <property type="nucleotide sequence ID" value="NC_041899.1"/>
</dbReference>
<reference evidence="1" key="1">
    <citation type="submission" date="2017-01" db="EMBL/GenBank/DDBJ databases">
        <title>Complete Genome Sequence of two Novel Multi-drug resistant Klebsiella pneumoniae Phage vB_Kpn_IME260.</title>
        <authorList>
            <person name="Xing S."/>
            <person name="Pan X."/>
            <person name="Sun Q."/>
            <person name="Pei G."/>
            <person name="Mi Z."/>
            <person name="An X."/>
            <person name="Tong Y."/>
        </authorList>
    </citation>
    <scope>NUCLEOTIDE SEQUENCE [LARGE SCALE GENOMIC DNA]</scope>
</reference>
<accession>A0A1I9SF28</accession>
<evidence type="ECO:0000313" key="1">
    <source>
        <dbReference type="EMBL" id="AOZ65455.1"/>
    </source>
</evidence>
<dbReference type="Pfam" id="PF23779">
    <property type="entry name" value="Baseplate_Tube_p140"/>
    <property type="match status" value="1"/>
</dbReference>
<evidence type="ECO:0000313" key="2">
    <source>
        <dbReference type="Proteomes" id="UP000225617"/>
    </source>
</evidence>